<proteinExistence type="predicted"/>
<comment type="caution">
    <text evidence="1">The sequence shown here is derived from an EMBL/GenBank/DDBJ whole genome shotgun (WGS) entry which is preliminary data.</text>
</comment>
<keyword evidence="2" id="KW-1185">Reference proteome</keyword>
<reference evidence="1 2" key="1">
    <citation type="journal article" date="2018" name="Sci. Rep.">
        <title>Genomic signatures of local adaptation to the degree of environmental predictability in rotifers.</title>
        <authorList>
            <person name="Franch-Gras L."/>
            <person name="Hahn C."/>
            <person name="Garcia-Roger E.M."/>
            <person name="Carmona M.J."/>
            <person name="Serra M."/>
            <person name="Gomez A."/>
        </authorList>
    </citation>
    <scope>NUCLEOTIDE SEQUENCE [LARGE SCALE GENOMIC DNA]</scope>
    <source>
        <strain evidence="1">HYR1</strain>
    </source>
</reference>
<dbReference type="AlphaFoldDB" id="A0A3M7SAD1"/>
<accession>A0A3M7SAD1</accession>
<organism evidence="1 2">
    <name type="scientific">Brachionus plicatilis</name>
    <name type="common">Marine rotifer</name>
    <name type="synonym">Brachionus muelleri</name>
    <dbReference type="NCBI Taxonomy" id="10195"/>
    <lineage>
        <taxon>Eukaryota</taxon>
        <taxon>Metazoa</taxon>
        <taxon>Spiralia</taxon>
        <taxon>Gnathifera</taxon>
        <taxon>Rotifera</taxon>
        <taxon>Eurotatoria</taxon>
        <taxon>Monogononta</taxon>
        <taxon>Pseudotrocha</taxon>
        <taxon>Ploima</taxon>
        <taxon>Brachionidae</taxon>
        <taxon>Brachionus</taxon>
    </lineage>
</organism>
<gene>
    <name evidence="1" type="ORF">BpHYR1_008470</name>
</gene>
<evidence type="ECO:0000313" key="2">
    <source>
        <dbReference type="Proteomes" id="UP000276133"/>
    </source>
</evidence>
<sequence length="193" mass="22645">MHPCDVLDELKQNLCGKNCGDVKKTNYGKSFIRSVEPLTGNEDDAEEWLNQYDRIAYANEWSRGEKGRKLPVWLKEKDLNILYDLEQIYKHNYEIVRKMIIDKMDRSNNIEYLQEFFIRTQKNGESVDDYSRTLKKAYNKAFKASMSEDANKALFGRFRTGIIPEIQSIMCTTEPKSYDEAVEMANKIERSLE</sequence>
<name>A0A3M7SAD1_BRAPC</name>
<protein>
    <submittedName>
        <fullName evidence="1">Retrovirus-related Pol poly from transposon</fullName>
    </submittedName>
</protein>
<dbReference type="OrthoDB" id="6086417at2759"/>
<dbReference type="EMBL" id="REGN01001779">
    <property type="protein sequence ID" value="RNA32617.1"/>
    <property type="molecule type" value="Genomic_DNA"/>
</dbReference>
<dbReference type="Proteomes" id="UP000276133">
    <property type="component" value="Unassembled WGS sequence"/>
</dbReference>
<evidence type="ECO:0000313" key="1">
    <source>
        <dbReference type="EMBL" id="RNA32617.1"/>
    </source>
</evidence>